<keyword evidence="3" id="KW-1185">Reference proteome</keyword>
<dbReference type="RefSeq" id="WP_255158497.1">
    <property type="nucleotide sequence ID" value="NZ_CP101497.1"/>
</dbReference>
<feature type="transmembrane region" description="Helical" evidence="1">
    <location>
        <begin position="264"/>
        <end position="282"/>
    </location>
</feature>
<feature type="transmembrane region" description="Helical" evidence="1">
    <location>
        <begin position="45"/>
        <end position="64"/>
    </location>
</feature>
<keyword evidence="1" id="KW-0472">Membrane</keyword>
<protein>
    <submittedName>
        <fullName evidence="2">Uncharacterized protein</fullName>
    </submittedName>
</protein>
<evidence type="ECO:0000256" key="1">
    <source>
        <dbReference type="SAM" id="Phobius"/>
    </source>
</evidence>
<feature type="transmembrane region" description="Helical" evidence="1">
    <location>
        <begin position="294"/>
        <end position="314"/>
    </location>
</feature>
<feature type="transmembrane region" description="Helical" evidence="1">
    <location>
        <begin position="106"/>
        <end position="127"/>
    </location>
</feature>
<dbReference type="EMBL" id="CP101497">
    <property type="protein sequence ID" value="UTT61532.1"/>
    <property type="molecule type" value="Genomic_DNA"/>
</dbReference>
<organism evidence="2 3">
    <name type="scientific">Microcella humidisoli</name>
    <dbReference type="NCBI Taxonomy" id="2963406"/>
    <lineage>
        <taxon>Bacteria</taxon>
        <taxon>Bacillati</taxon>
        <taxon>Actinomycetota</taxon>
        <taxon>Actinomycetes</taxon>
        <taxon>Micrococcales</taxon>
        <taxon>Microbacteriaceae</taxon>
        <taxon>Microcella</taxon>
    </lineage>
</organism>
<feature type="transmembrane region" description="Helical" evidence="1">
    <location>
        <begin position="170"/>
        <end position="190"/>
    </location>
</feature>
<evidence type="ECO:0000313" key="3">
    <source>
        <dbReference type="Proteomes" id="UP001060039"/>
    </source>
</evidence>
<keyword evidence="1" id="KW-1133">Transmembrane helix</keyword>
<feature type="transmembrane region" description="Helical" evidence="1">
    <location>
        <begin position="197"/>
        <end position="217"/>
    </location>
</feature>
<sequence>MSHAHSPVARLALSFAATASLAVATVVVSESWFWAKLRPGDSVLGFASTVVAYGLAVQVVRFVAQRWRVSATGPGAWRRILLLGALFGWLVEGGIVTTVIDDLPLTISWTGLAWHALFTVLVGWWWIPRTLDRPARGSVWRLAAVGASVGAWAAFWRFEEGATSSIGEFAAYVGVTTVAFAAGLAGWWALRHRAAPGLPGTLTALLLLAALAVLNAIENPLTLVGPALVGLAVLALITTAPRRFESAPTDAAPEPLAGPTPWRALGRLAVIPVVATPVFALLTSAPDPIPTGWLFYGITVPLATVLFVVAWVGARRRTTANARE</sequence>
<feature type="transmembrane region" description="Helical" evidence="1">
    <location>
        <begin position="139"/>
        <end position="158"/>
    </location>
</feature>
<reference evidence="2" key="1">
    <citation type="submission" date="2022-07" db="EMBL/GenBank/DDBJ databases">
        <title>Taxonomic analysis of Microcella humidisoli nov. sp., isolated from riverside soil.</title>
        <authorList>
            <person name="Molina K.M."/>
            <person name="Kim S.B."/>
        </authorList>
    </citation>
    <scope>NUCLEOTIDE SEQUENCE</scope>
    <source>
        <strain evidence="2">MMS21-STM10</strain>
    </source>
</reference>
<feature type="transmembrane region" description="Helical" evidence="1">
    <location>
        <begin position="76"/>
        <end position="100"/>
    </location>
</feature>
<dbReference type="Proteomes" id="UP001060039">
    <property type="component" value="Chromosome"/>
</dbReference>
<evidence type="ECO:0000313" key="2">
    <source>
        <dbReference type="EMBL" id="UTT61532.1"/>
    </source>
</evidence>
<feature type="transmembrane region" description="Helical" evidence="1">
    <location>
        <begin position="223"/>
        <end position="244"/>
    </location>
</feature>
<proteinExistence type="predicted"/>
<accession>A0ABY5FUC1</accession>
<name>A0ABY5FUC1_9MICO</name>
<keyword evidence="1" id="KW-0812">Transmembrane</keyword>
<gene>
    <name evidence="2" type="ORF">NNL39_07515</name>
</gene>